<reference evidence="1" key="2">
    <citation type="submission" date="2020-05" db="UniProtKB">
        <authorList>
            <consortium name="EnsemblMetazoa"/>
        </authorList>
    </citation>
    <scope>IDENTIFICATION</scope>
    <source>
        <strain evidence="1">maculatus3</strain>
    </source>
</reference>
<keyword evidence="2" id="KW-1185">Reference proteome</keyword>
<accession>A0A182SHF6</accession>
<organism evidence="1 2">
    <name type="scientific">Anopheles maculatus</name>
    <dbReference type="NCBI Taxonomy" id="74869"/>
    <lineage>
        <taxon>Eukaryota</taxon>
        <taxon>Metazoa</taxon>
        <taxon>Ecdysozoa</taxon>
        <taxon>Arthropoda</taxon>
        <taxon>Hexapoda</taxon>
        <taxon>Insecta</taxon>
        <taxon>Pterygota</taxon>
        <taxon>Neoptera</taxon>
        <taxon>Endopterygota</taxon>
        <taxon>Diptera</taxon>
        <taxon>Nematocera</taxon>
        <taxon>Culicoidea</taxon>
        <taxon>Culicidae</taxon>
        <taxon>Anophelinae</taxon>
        <taxon>Anopheles</taxon>
        <taxon>Anopheles maculatus group</taxon>
    </lineage>
</organism>
<dbReference type="VEuPathDB" id="VectorBase:AMAM006861"/>
<proteinExistence type="predicted"/>
<evidence type="ECO:0000313" key="1">
    <source>
        <dbReference type="EnsemblMetazoa" id="AMAM006861-PA"/>
    </source>
</evidence>
<dbReference type="AlphaFoldDB" id="A0A182SHF6"/>
<evidence type="ECO:0000313" key="2">
    <source>
        <dbReference type="Proteomes" id="UP000075901"/>
    </source>
</evidence>
<protein>
    <submittedName>
        <fullName evidence="1">Uncharacterized protein</fullName>
    </submittedName>
</protein>
<sequence length="130" mass="14700">MEIESPGTAVGWSHLTRTSSEPFEQIRAKALRTYVISFSEVFDFKNLVHSSRPTKPETDNNRQQDMLLVVPLFFFSLAWRTAWTAAASPLAIRHRTGSGFGSGKHWNDLLFPVPSELVGARCRPGRKRIK</sequence>
<reference evidence="2" key="1">
    <citation type="submission" date="2013-09" db="EMBL/GenBank/DDBJ databases">
        <title>The Genome Sequence of Anopheles maculatus species B.</title>
        <authorList>
            <consortium name="The Broad Institute Genomics Platform"/>
            <person name="Neafsey D.E."/>
            <person name="Besansky N."/>
            <person name="Howell P."/>
            <person name="Walton C."/>
            <person name="Young S.K."/>
            <person name="Zeng Q."/>
            <person name="Gargeya S."/>
            <person name="Fitzgerald M."/>
            <person name="Haas B."/>
            <person name="Abouelleil A."/>
            <person name="Allen A.W."/>
            <person name="Alvarado L."/>
            <person name="Arachchi H.M."/>
            <person name="Berlin A.M."/>
            <person name="Chapman S.B."/>
            <person name="Gainer-Dewar J."/>
            <person name="Goldberg J."/>
            <person name="Griggs A."/>
            <person name="Gujja S."/>
            <person name="Hansen M."/>
            <person name="Howarth C."/>
            <person name="Imamovic A."/>
            <person name="Ireland A."/>
            <person name="Larimer J."/>
            <person name="McCowan C."/>
            <person name="Murphy C."/>
            <person name="Pearson M."/>
            <person name="Poon T.W."/>
            <person name="Priest M."/>
            <person name="Roberts A."/>
            <person name="Saif S."/>
            <person name="Shea T."/>
            <person name="Sisk P."/>
            <person name="Sykes S."/>
            <person name="Wortman J."/>
            <person name="Nusbaum C."/>
            <person name="Birren B."/>
        </authorList>
    </citation>
    <scope>NUCLEOTIDE SEQUENCE [LARGE SCALE GENOMIC DNA]</scope>
    <source>
        <strain evidence="2">maculatus3</strain>
    </source>
</reference>
<dbReference type="Proteomes" id="UP000075901">
    <property type="component" value="Unassembled WGS sequence"/>
</dbReference>
<name>A0A182SHF6_9DIPT</name>
<dbReference type="EnsemblMetazoa" id="AMAM006861-RA">
    <property type="protein sequence ID" value="AMAM006861-PA"/>
    <property type="gene ID" value="AMAM006861"/>
</dbReference>